<reference evidence="4 5" key="1">
    <citation type="submission" date="2018-06" db="EMBL/GenBank/DDBJ databases">
        <authorList>
            <consortium name="Pathogen Informatics"/>
            <person name="Doyle S."/>
        </authorList>
    </citation>
    <scope>NUCLEOTIDE SEQUENCE [LARGE SCALE GENOMIC DNA]</scope>
    <source>
        <strain evidence="4 5">NCTC13184</strain>
    </source>
</reference>
<dbReference type="PANTHER" id="PTHR39428">
    <property type="entry name" value="F420H(2)-DEPENDENT QUINONE REDUCTASE RV1261C"/>
    <property type="match status" value="1"/>
</dbReference>
<name>A0A378X3D3_9NOCA</name>
<gene>
    <name evidence="4" type="ORF">NCTC13184_06504</name>
</gene>
<accession>A0A378X3D3</accession>
<dbReference type="RefSeq" id="WP_063917566.1">
    <property type="nucleotide sequence ID" value="NZ_JAJFOE010000002.1"/>
</dbReference>
<evidence type="ECO:0000313" key="5">
    <source>
        <dbReference type="Proteomes" id="UP000255082"/>
    </source>
</evidence>
<dbReference type="Pfam" id="PF04075">
    <property type="entry name" value="F420H2_quin_red"/>
    <property type="match status" value="1"/>
</dbReference>
<feature type="compositionally biased region" description="Polar residues" evidence="3">
    <location>
        <begin position="377"/>
        <end position="389"/>
    </location>
</feature>
<dbReference type="AlphaFoldDB" id="A0A378X3D3"/>
<dbReference type="SUPFAM" id="SSF50475">
    <property type="entry name" value="FMN-binding split barrel"/>
    <property type="match status" value="1"/>
</dbReference>
<dbReference type="PANTHER" id="PTHR39428:SF1">
    <property type="entry name" value="F420H(2)-DEPENDENT QUINONE REDUCTASE RV1261C"/>
    <property type="match status" value="1"/>
</dbReference>
<evidence type="ECO:0000256" key="2">
    <source>
        <dbReference type="ARBA" id="ARBA00049106"/>
    </source>
</evidence>
<dbReference type="NCBIfam" id="TIGR00026">
    <property type="entry name" value="hi_GC_TIGR00026"/>
    <property type="match status" value="1"/>
</dbReference>
<comment type="catalytic activity">
    <reaction evidence="2">
        <text>oxidized coenzyme F420-(gamma-L-Glu)(n) + a quinol + H(+) = reduced coenzyme F420-(gamma-L-Glu)(n) + a quinone</text>
        <dbReference type="Rhea" id="RHEA:39663"/>
        <dbReference type="Rhea" id="RHEA-COMP:12939"/>
        <dbReference type="Rhea" id="RHEA-COMP:14378"/>
        <dbReference type="ChEBI" id="CHEBI:15378"/>
        <dbReference type="ChEBI" id="CHEBI:24646"/>
        <dbReference type="ChEBI" id="CHEBI:132124"/>
        <dbReference type="ChEBI" id="CHEBI:133980"/>
        <dbReference type="ChEBI" id="CHEBI:139511"/>
    </reaction>
</comment>
<keyword evidence="4" id="KW-0560">Oxidoreductase</keyword>
<dbReference type="GO" id="GO:0052755">
    <property type="term" value="F:coenzyme F420H2:quinone oxidoreductase activity"/>
    <property type="evidence" value="ECO:0007669"/>
    <property type="project" value="RHEA"/>
</dbReference>
<dbReference type="Gene3D" id="2.30.110.10">
    <property type="entry name" value="Electron Transport, Fmn-binding Protein, Chain A"/>
    <property type="match status" value="1"/>
</dbReference>
<dbReference type="InterPro" id="IPR011008">
    <property type="entry name" value="Dimeric_a/b-barrel"/>
</dbReference>
<dbReference type="Proteomes" id="UP000255082">
    <property type="component" value="Unassembled WGS sequence"/>
</dbReference>
<protein>
    <submittedName>
        <fullName evidence="4">Nitroreductase Rv1558/MT1609</fullName>
        <ecNumber evidence="4">1.-.-.-</ecNumber>
    </submittedName>
</protein>
<dbReference type="InterPro" id="IPR004378">
    <property type="entry name" value="F420H2_quin_Rdtase"/>
</dbReference>
<evidence type="ECO:0000256" key="3">
    <source>
        <dbReference type="SAM" id="MobiDB-lite"/>
    </source>
</evidence>
<proteinExistence type="inferred from homology"/>
<dbReference type="SUPFAM" id="SSF54909">
    <property type="entry name" value="Dimeric alpha+beta barrel"/>
    <property type="match status" value="1"/>
</dbReference>
<dbReference type="InterPro" id="IPR012349">
    <property type="entry name" value="Split_barrel_FMN-bd"/>
</dbReference>
<dbReference type="EMBL" id="UGRU01000001">
    <property type="protein sequence ID" value="SUA47959.1"/>
    <property type="molecule type" value="Genomic_DNA"/>
</dbReference>
<evidence type="ECO:0000313" key="4">
    <source>
        <dbReference type="EMBL" id="SUA47959.1"/>
    </source>
</evidence>
<sequence>MIARNVLPDIAHPGVDTVLIVRSAAAEVFADLECGSWPKELISCTAFVSTDGEKNVTYTQWRNGEAGREYLSGFAGIEAVEYRLYRSSVGANPPVPGCIVILDVEFDGPDHDRQRRWVDTVFDAMAGETDPHPGGISGHFHVSTDGTRVIPYAEWTTADAHRDAIERSGQGMIGAGSGWRRVREFPGVIDSGFTRYHLLHSLSESSAPGPDDVHDSPTDWVADHVRDYVETDGQSGHLYQGRPSLLLTTRGRKSGKLRRTALIYGEDDDRYVLVASNAGSPTHPAWYLNLLADPEVTVQVGAEKFTGRARPATAEEKPPLWHLMTAIFPLYDTYQAKTHREIPLVIVERRTEGLIDPEPAPPGVDLPNAYRDDRFSGPSTGRTPSPRYT</sequence>
<organism evidence="4 5">
    <name type="scientific">Nocardia africana</name>
    <dbReference type="NCBI Taxonomy" id="134964"/>
    <lineage>
        <taxon>Bacteria</taxon>
        <taxon>Bacillati</taxon>
        <taxon>Actinomycetota</taxon>
        <taxon>Actinomycetes</taxon>
        <taxon>Mycobacteriales</taxon>
        <taxon>Nocardiaceae</taxon>
        <taxon>Nocardia</taxon>
    </lineage>
</organism>
<comment type="similarity">
    <text evidence="1">Belongs to the F420H(2)-dependent quinone reductase family.</text>
</comment>
<evidence type="ECO:0000256" key="1">
    <source>
        <dbReference type="ARBA" id="ARBA00008710"/>
    </source>
</evidence>
<feature type="region of interest" description="Disordered" evidence="3">
    <location>
        <begin position="354"/>
        <end position="389"/>
    </location>
</feature>
<dbReference type="EC" id="1.-.-.-" evidence="4"/>
<dbReference type="GO" id="GO:0005886">
    <property type="term" value="C:plasma membrane"/>
    <property type="evidence" value="ECO:0007669"/>
    <property type="project" value="TreeGrafter"/>
</dbReference>
<dbReference type="GO" id="GO:0070967">
    <property type="term" value="F:coenzyme F420 binding"/>
    <property type="evidence" value="ECO:0007669"/>
    <property type="project" value="TreeGrafter"/>
</dbReference>
<dbReference type="Gene3D" id="3.30.70.100">
    <property type="match status" value="2"/>
</dbReference>